<dbReference type="InterPro" id="IPR036770">
    <property type="entry name" value="Ankyrin_rpt-contain_sf"/>
</dbReference>
<dbReference type="SUPFAM" id="SSF48403">
    <property type="entry name" value="Ankyrin repeat"/>
    <property type="match status" value="1"/>
</dbReference>
<dbReference type="Pfam" id="PF12796">
    <property type="entry name" value="Ank_2"/>
    <property type="match status" value="1"/>
</dbReference>
<organism evidence="4 5">
    <name type="scientific">Viridothelium virens</name>
    <name type="common">Speckled blister lichen</name>
    <name type="synonym">Trypethelium virens</name>
    <dbReference type="NCBI Taxonomy" id="1048519"/>
    <lineage>
        <taxon>Eukaryota</taxon>
        <taxon>Fungi</taxon>
        <taxon>Dikarya</taxon>
        <taxon>Ascomycota</taxon>
        <taxon>Pezizomycotina</taxon>
        <taxon>Dothideomycetes</taxon>
        <taxon>Dothideomycetes incertae sedis</taxon>
        <taxon>Trypetheliales</taxon>
        <taxon>Trypetheliaceae</taxon>
        <taxon>Viridothelium</taxon>
    </lineage>
</organism>
<gene>
    <name evidence="4" type="ORF">EV356DRAFT_471617</name>
</gene>
<keyword evidence="5" id="KW-1185">Reference proteome</keyword>
<dbReference type="PANTHER" id="PTHR24171">
    <property type="entry name" value="ANKYRIN REPEAT DOMAIN-CONTAINING PROTEIN 39-RELATED"/>
    <property type="match status" value="1"/>
</dbReference>
<dbReference type="EMBL" id="ML991825">
    <property type="protein sequence ID" value="KAF2231591.1"/>
    <property type="molecule type" value="Genomic_DNA"/>
</dbReference>
<feature type="repeat" description="ANK" evidence="3">
    <location>
        <begin position="45"/>
        <end position="77"/>
    </location>
</feature>
<keyword evidence="1" id="KW-0677">Repeat</keyword>
<feature type="repeat" description="ANK" evidence="3">
    <location>
        <begin position="78"/>
        <end position="104"/>
    </location>
</feature>
<feature type="non-terminal residue" evidence="4">
    <location>
        <position position="104"/>
    </location>
</feature>
<evidence type="ECO:0000256" key="3">
    <source>
        <dbReference type="PROSITE-ProRule" id="PRU00023"/>
    </source>
</evidence>
<dbReference type="Gene3D" id="1.25.40.20">
    <property type="entry name" value="Ankyrin repeat-containing domain"/>
    <property type="match status" value="1"/>
</dbReference>
<dbReference type="PRINTS" id="PR01415">
    <property type="entry name" value="ANKYRIN"/>
</dbReference>
<dbReference type="AlphaFoldDB" id="A0A6A6H142"/>
<sequence length="104" mass="11076">MEAISQPKDYDPRLVVLEAASERNIATLRRALREDPSAIFASTDSGQTALHFAASVGDADLVAYLIRNGARINPDDDEGRIPLHCGVESGSDTVVRALIAKGAD</sequence>
<proteinExistence type="predicted"/>
<dbReference type="SMART" id="SM00248">
    <property type="entry name" value="ANK"/>
    <property type="match status" value="2"/>
</dbReference>
<accession>A0A6A6H142</accession>
<dbReference type="GO" id="GO:0085020">
    <property type="term" value="P:protein K6-linked ubiquitination"/>
    <property type="evidence" value="ECO:0007669"/>
    <property type="project" value="TreeGrafter"/>
</dbReference>
<keyword evidence="2 3" id="KW-0040">ANK repeat</keyword>
<evidence type="ECO:0000313" key="5">
    <source>
        <dbReference type="Proteomes" id="UP000800092"/>
    </source>
</evidence>
<dbReference type="PROSITE" id="PS50088">
    <property type="entry name" value="ANK_REPEAT"/>
    <property type="match status" value="2"/>
</dbReference>
<protein>
    <submittedName>
        <fullName evidence="4">Ankyrin</fullName>
    </submittedName>
</protein>
<dbReference type="PANTHER" id="PTHR24171:SF8">
    <property type="entry name" value="BRCA1-ASSOCIATED RING DOMAIN PROTEIN 1"/>
    <property type="match status" value="1"/>
</dbReference>
<name>A0A6A6H142_VIRVR</name>
<dbReference type="OrthoDB" id="539213at2759"/>
<evidence type="ECO:0000256" key="1">
    <source>
        <dbReference type="ARBA" id="ARBA00022737"/>
    </source>
</evidence>
<dbReference type="PROSITE" id="PS50297">
    <property type="entry name" value="ANK_REP_REGION"/>
    <property type="match status" value="2"/>
</dbReference>
<reference evidence="4" key="1">
    <citation type="journal article" date="2020" name="Stud. Mycol.">
        <title>101 Dothideomycetes genomes: a test case for predicting lifestyles and emergence of pathogens.</title>
        <authorList>
            <person name="Haridas S."/>
            <person name="Albert R."/>
            <person name="Binder M."/>
            <person name="Bloem J."/>
            <person name="Labutti K."/>
            <person name="Salamov A."/>
            <person name="Andreopoulos B."/>
            <person name="Baker S."/>
            <person name="Barry K."/>
            <person name="Bills G."/>
            <person name="Bluhm B."/>
            <person name="Cannon C."/>
            <person name="Castanera R."/>
            <person name="Culley D."/>
            <person name="Daum C."/>
            <person name="Ezra D."/>
            <person name="Gonzalez J."/>
            <person name="Henrissat B."/>
            <person name="Kuo A."/>
            <person name="Liang C."/>
            <person name="Lipzen A."/>
            <person name="Lutzoni F."/>
            <person name="Magnuson J."/>
            <person name="Mondo S."/>
            <person name="Nolan M."/>
            <person name="Ohm R."/>
            <person name="Pangilinan J."/>
            <person name="Park H.-J."/>
            <person name="Ramirez L."/>
            <person name="Alfaro M."/>
            <person name="Sun H."/>
            <person name="Tritt A."/>
            <person name="Yoshinaga Y."/>
            <person name="Zwiers L.-H."/>
            <person name="Turgeon B."/>
            <person name="Goodwin S."/>
            <person name="Spatafora J."/>
            <person name="Crous P."/>
            <person name="Grigoriev I."/>
        </authorList>
    </citation>
    <scope>NUCLEOTIDE SEQUENCE</scope>
    <source>
        <strain evidence="4">Tuck. ex Michener</strain>
    </source>
</reference>
<dbReference type="Proteomes" id="UP000800092">
    <property type="component" value="Unassembled WGS sequence"/>
</dbReference>
<evidence type="ECO:0000256" key="2">
    <source>
        <dbReference type="ARBA" id="ARBA00023043"/>
    </source>
</evidence>
<dbReference type="GO" id="GO:0004842">
    <property type="term" value="F:ubiquitin-protein transferase activity"/>
    <property type="evidence" value="ECO:0007669"/>
    <property type="project" value="TreeGrafter"/>
</dbReference>
<evidence type="ECO:0000313" key="4">
    <source>
        <dbReference type="EMBL" id="KAF2231591.1"/>
    </source>
</evidence>
<dbReference type="InterPro" id="IPR002110">
    <property type="entry name" value="Ankyrin_rpt"/>
</dbReference>